<keyword evidence="3 4" id="KW-0274">FAD</keyword>
<protein>
    <submittedName>
        <fullName evidence="8">PF00070 family, FAD-dependent NAD(P)-disulphide oxidoreductase</fullName>
    </submittedName>
</protein>
<dbReference type="PIRSF" id="PIRSF000350">
    <property type="entry name" value="Mercury_reductase_MerA"/>
    <property type="match status" value="1"/>
</dbReference>
<accession>A0A6J4QSI8</accession>
<dbReference type="Gene3D" id="3.50.50.60">
    <property type="entry name" value="FAD/NAD(P)-binding domain"/>
    <property type="match status" value="2"/>
</dbReference>
<evidence type="ECO:0000259" key="7">
    <source>
        <dbReference type="Pfam" id="PF07992"/>
    </source>
</evidence>
<evidence type="ECO:0000256" key="3">
    <source>
        <dbReference type="ARBA" id="ARBA00022827"/>
    </source>
</evidence>
<keyword evidence="2" id="KW-0285">Flavoprotein</keyword>
<reference evidence="8" key="1">
    <citation type="submission" date="2020-02" db="EMBL/GenBank/DDBJ databases">
        <authorList>
            <person name="Meier V. D."/>
        </authorList>
    </citation>
    <scope>NUCLEOTIDE SEQUENCE</scope>
    <source>
        <strain evidence="8">AVDCRST_MAG02</strain>
    </source>
</reference>
<proteinExistence type="inferred from homology"/>
<dbReference type="Pfam" id="PF07992">
    <property type="entry name" value="Pyr_redox_2"/>
    <property type="match status" value="1"/>
</dbReference>
<dbReference type="PANTHER" id="PTHR43014">
    <property type="entry name" value="MERCURIC REDUCTASE"/>
    <property type="match status" value="1"/>
</dbReference>
<feature type="binding site" evidence="4">
    <location>
        <begin position="192"/>
        <end position="199"/>
    </location>
    <ligand>
        <name>NAD(+)</name>
        <dbReference type="ChEBI" id="CHEBI:57540"/>
    </ligand>
</feature>
<feature type="domain" description="Pyridine nucleotide-disulphide oxidoreductase dimerisation" evidence="6">
    <location>
        <begin position="364"/>
        <end position="470"/>
    </location>
</feature>
<dbReference type="SUPFAM" id="SSF55424">
    <property type="entry name" value="FAD/NAD-linked reductases, dimerisation (C-terminal) domain"/>
    <property type="match status" value="1"/>
</dbReference>
<evidence type="ECO:0000313" key="8">
    <source>
        <dbReference type="EMBL" id="CAA9453779.1"/>
    </source>
</evidence>
<dbReference type="PANTHER" id="PTHR43014:SF2">
    <property type="entry name" value="MERCURIC REDUCTASE"/>
    <property type="match status" value="1"/>
</dbReference>
<dbReference type="InterPro" id="IPR036188">
    <property type="entry name" value="FAD/NAD-bd_sf"/>
</dbReference>
<keyword evidence="4" id="KW-0547">Nucleotide-binding</keyword>
<dbReference type="InterPro" id="IPR023753">
    <property type="entry name" value="FAD/NAD-binding_dom"/>
</dbReference>
<organism evidence="8">
    <name type="scientific">uncultured Rubrobacteraceae bacterium</name>
    <dbReference type="NCBI Taxonomy" id="349277"/>
    <lineage>
        <taxon>Bacteria</taxon>
        <taxon>Bacillati</taxon>
        <taxon>Actinomycetota</taxon>
        <taxon>Rubrobacteria</taxon>
        <taxon>Rubrobacterales</taxon>
        <taxon>Rubrobacteraceae</taxon>
        <taxon>environmental samples</taxon>
    </lineage>
</organism>
<feature type="binding site" evidence="4">
    <location>
        <position position="62"/>
    </location>
    <ligand>
        <name>FAD</name>
        <dbReference type="ChEBI" id="CHEBI:57692"/>
    </ligand>
</feature>
<dbReference type="PRINTS" id="PR00368">
    <property type="entry name" value="FADPNR"/>
</dbReference>
<keyword evidence="4" id="KW-0520">NAD</keyword>
<sequence length="487" mass="50613">MQTQAAFQHPTNTGTHDVIVIGAGPVGSATARRLRAGGLSVALIEAELVGGECHYWACIPSKALLRPGHARLGALRVPGAREAVTGHPDTAAALARRDEVADHHDDSRIVRGLGSLGVHVVRGRGRLTGPAGVSVSTSAGARVDLRANHAVVLATGAPPALPPVPGLAEARPWTNREATSVHAAPRRLLVLGSGPVGLEMAQAWRSLGSERVVVLSRGRNLLPKLEPFVGDLVLAGLREAGVRVRFGVHVERVRRAAPGGEVEAHLNDGSSVVADELLVATGRRASTDDLGLDTIGARPGAYLQVDATMQVLQAPGVYAIGDVNGHALLTHQGKYQGRVAADAILARSSGQEPRYTAEADGGAVPQVLFTDPEVATVGLTHQEATRRGLRVSAVEADLGAVPGAMLHAKGYAGRAGLIIDEDTQTLVGATFVGQDVADMVHAATMAIVGHVPLERIRHAVPSFPTLSEVWLDLLDAHARPSADTHAG</sequence>
<dbReference type="SUPFAM" id="SSF51905">
    <property type="entry name" value="FAD/NAD(P)-binding domain"/>
    <property type="match status" value="1"/>
</dbReference>
<dbReference type="InterPro" id="IPR016156">
    <property type="entry name" value="FAD/NAD-linked_Rdtase_dimer_sf"/>
</dbReference>
<feature type="binding site" evidence="4">
    <location>
        <position position="125"/>
    </location>
    <ligand>
        <name>FAD</name>
        <dbReference type="ChEBI" id="CHEBI:57692"/>
    </ligand>
</feature>
<gene>
    <name evidence="8" type="ORF">AVDCRST_MAG02-1264</name>
</gene>
<feature type="binding site" evidence="4">
    <location>
        <position position="282"/>
    </location>
    <ligand>
        <name>NAD(+)</name>
        <dbReference type="ChEBI" id="CHEBI:57540"/>
    </ligand>
</feature>
<feature type="disulfide bond" description="Redox-active" evidence="5">
    <location>
        <begin position="53"/>
        <end position="58"/>
    </location>
</feature>
<dbReference type="InterPro" id="IPR001100">
    <property type="entry name" value="Pyr_nuc-diS_OxRdtase"/>
</dbReference>
<dbReference type="AlphaFoldDB" id="A0A6J4QSI8"/>
<dbReference type="Pfam" id="PF02852">
    <property type="entry name" value="Pyr_redox_dim"/>
    <property type="match status" value="1"/>
</dbReference>
<feature type="domain" description="FAD/NAD(P)-binding" evidence="7">
    <location>
        <begin position="16"/>
        <end position="333"/>
    </location>
</feature>
<dbReference type="GO" id="GO:0050660">
    <property type="term" value="F:flavin adenine dinucleotide binding"/>
    <property type="evidence" value="ECO:0007669"/>
    <property type="project" value="TreeGrafter"/>
</dbReference>
<comment type="cofactor">
    <cofactor evidence="4">
        <name>FAD</name>
        <dbReference type="ChEBI" id="CHEBI:57692"/>
    </cofactor>
    <text evidence="4">Binds 1 FAD per subunit.</text>
</comment>
<dbReference type="GO" id="GO:0003955">
    <property type="term" value="F:NAD(P)H dehydrogenase (quinone) activity"/>
    <property type="evidence" value="ECO:0007669"/>
    <property type="project" value="TreeGrafter"/>
</dbReference>
<dbReference type="InterPro" id="IPR004099">
    <property type="entry name" value="Pyr_nucl-diS_OxRdtase_dimer"/>
</dbReference>
<dbReference type="Gene3D" id="3.30.390.30">
    <property type="match status" value="1"/>
</dbReference>
<dbReference type="PRINTS" id="PR00411">
    <property type="entry name" value="PNDRDTASEI"/>
</dbReference>
<name>A0A6J4QSI8_9ACTN</name>
<evidence type="ECO:0000256" key="4">
    <source>
        <dbReference type="PIRSR" id="PIRSR000350-3"/>
    </source>
</evidence>
<comment type="similarity">
    <text evidence="1">Belongs to the class-I pyridine nucleotide-disulfide oxidoreductase family.</text>
</comment>
<evidence type="ECO:0000259" key="6">
    <source>
        <dbReference type="Pfam" id="PF02852"/>
    </source>
</evidence>
<evidence type="ECO:0000256" key="2">
    <source>
        <dbReference type="ARBA" id="ARBA00022630"/>
    </source>
</evidence>
<feature type="binding site" evidence="4">
    <location>
        <position position="322"/>
    </location>
    <ligand>
        <name>FAD</name>
        <dbReference type="ChEBI" id="CHEBI:57692"/>
    </ligand>
</feature>
<dbReference type="EMBL" id="CADCVH010000040">
    <property type="protein sequence ID" value="CAA9453779.1"/>
    <property type="molecule type" value="Genomic_DNA"/>
</dbReference>
<evidence type="ECO:0000256" key="5">
    <source>
        <dbReference type="PIRSR" id="PIRSR000350-4"/>
    </source>
</evidence>
<evidence type="ECO:0000256" key="1">
    <source>
        <dbReference type="ARBA" id="ARBA00007532"/>
    </source>
</evidence>